<comment type="function">
    <text evidence="8">Plays a role in the organization of both preexisting and nascent microtubules in interphase cells. During mitosis, required for the organization and orientation of the mitotic spindle.</text>
</comment>
<keyword evidence="5" id="KW-0802">TPR repeat</keyword>
<evidence type="ECO:0000313" key="12">
    <source>
        <dbReference type="Proteomes" id="UP000007800"/>
    </source>
</evidence>
<evidence type="ECO:0000256" key="8">
    <source>
        <dbReference type="ARBA" id="ARBA00025273"/>
    </source>
</evidence>
<dbReference type="OrthoDB" id="440869at2759"/>
<protein>
    <recommendedName>
        <fullName evidence="3">Centrosomal protein of 70 kDa</fullName>
    </recommendedName>
</protein>
<evidence type="ECO:0000256" key="1">
    <source>
        <dbReference type="ARBA" id="ARBA00004300"/>
    </source>
</evidence>
<evidence type="ECO:0000256" key="10">
    <source>
        <dbReference type="SAM" id="MobiDB-lite"/>
    </source>
</evidence>
<dbReference type="GO" id="GO:0005813">
    <property type="term" value="C:centrosome"/>
    <property type="evidence" value="ECO:0007669"/>
    <property type="project" value="UniProtKB-SubCell"/>
</dbReference>
<reference evidence="11 12" key="1">
    <citation type="submission" date="2008-07" db="EMBL/GenBank/DDBJ databases">
        <authorList>
            <person name="El-Sayed N."/>
            <person name="Caler E."/>
            <person name="Inman J."/>
            <person name="Amedeo P."/>
            <person name="Hass B."/>
            <person name="Wortman J."/>
        </authorList>
    </citation>
    <scope>NUCLEOTIDE SEQUENCE [LARGE SCALE GENOMIC DNA]</scope>
    <source>
        <strain evidence="12">ATCC 50983 / TXsc</strain>
    </source>
</reference>
<dbReference type="InterPro" id="IPR037692">
    <property type="entry name" value="CEP70"/>
</dbReference>
<accession>C5LA50</accession>
<dbReference type="PANTHER" id="PTHR14594:SF1">
    <property type="entry name" value="CENTROSOMAL PROTEIN OF 70 KDA"/>
    <property type="match status" value="1"/>
</dbReference>
<comment type="subcellular location">
    <subcellularLocation>
        <location evidence="1">Cytoplasm</location>
        <location evidence="1">Cytoskeleton</location>
        <location evidence="1">Microtubule organizing center</location>
        <location evidence="1">Centrosome</location>
    </subcellularLocation>
</comment>
<keyword evidence="6 9" id="KW-0175">Coiled coil</keyword>
<sequence>MSFHHDHSYTSVRSPSRSLILPGGSSMMMIANSSIHHTPTERSLNTKLQRVLEKSRTLLVRDPTNDTVYEHTSPRQSRSRRKLDGNTSEMSLHSARDDARVQLSVASSSDSRLSSAGSVSSIGGGNVHHPDRTTLLERAEESSRLINAPGADSWANYNRQLRSHGFDAVPVIAGSSRLGEPTLVDGRKLFETCINVLQEYSVRNRQLLAATPSGRRDSPRESSKLKEVTRANWKLQQEIEKLRRELDASVVERSSNSLTSEARTRQLERVKSQQSGEIRRLHHQCQRQEIELERMRNTMQKMADEEEMRRKKDREFAEKAVKSVCRGGGGVKNQGSLHVLQELAAVYRRRIERLEKEVIASGKQSQDLASQLTSAEEEIRLLQRQLALATEAPEEDSVYAKRSQLPPSVDEDVVRALEESLRAETAARLEAEAREKEHGIRYSAKIAALEREVNTARHELAAAEATLVDRPTMREVQLLKNKIERLEKSREERDRWRCGDVREMIRRDKESHKLGADIAVAEMDSSMMQQVLLDCCRHLKISEPSILPDALKKLGEVLDTALPRMTEFIRFVTSKVCGSDWVNDGQHEGPSVFAPLETVEARLRALLAVEQELRSVRKQLDAAESAIDGEAPTGLPLEARIASVVEELNDRRTTEAAFGEATERIYSTEEPRLITDRMVKHYMTTFEVNQLEHVCGSMGRARQRWLELENFWKALCSDVLRVDPSEVSTAKAMLLARKKLSRGSSG</sequence>
<dbReference type="OMA" id="LFETCIN"/>
<dbReference type="RefSeq" id="XP_002774490.1">
    <property type="nucleotide sequence ID" value="XM_002774444.1"/>
</dbReference>
<dbReference type="GeneID" id="9065344"/>
<proteinExistence type="predicted"/>
<evidence type="ECO:0000256" key="7">
    <source>
        <dbReference type="ARBA" id="ARBA00023212"/>
    </source>
</evidence>
<gene>
    <name evidence="11" type="ORF">Pmar_PMAR006072</name>
</gene>
<feature type="compositionally biased region" description="Low complexity" evidence="10">
    <location>
        <begin position="103"/>
        <end position="121"/>
    </location>
</feature>
<dbReference type="GO" id="GO:0070507">
    <property type="term" value="P:regulation of microtubule cytoskeleton organization"/>
    <property type="evidence" value="ECO:0007669"/>
    <property type="project" value="InterPro"/>
</dbReference>
<feature type="region of interest" description="Disordered" evidence="10">
    <location>
        <begin position="55"/>
        <end position="130"/>
    </location>
</feature>
<keyword evidence="4" id="KW-0963">Cytoplasm</keyword>
<dbReference type="AlphaFoldDB" id="C5LA50"/>
<comment type="subunit">
    <text evidence="2">Directly interacts with tubulin-gamma; this interaction determines centrosomal localization.</text>
</comment>
<evidence type="ECO:0000313" key="11">
    <source>
        <dbReference type="EMBL" id="EER06306.1"/>
    </source>
</evidence>
<keyword evidence="12" id="KW-1185">Reference proteome</keyword>
<dbReference type="GO" id="GO:0060271">
    <property type="term" value="P:cilium assembly"/>
    <property type="evidence" value="ECO:0007669"/>
    <property type="project" value="InterPro"/>
</dbReference>
<feature type="coiled-coil region" evidence="9">
    <location>
        <begin position="225"/>
        <end position="252"/>
    </location>
</feature>
<evidence type="ECO:0000256" key="2">
    <source>
        <dbReference type="ARBA" id="ARBA00011832"/>
    </source>
</evidence>
<dbReference type="GO" id="GO:0043015">
    <property type="term" value="F:gamma-tubulin binding"/>
    <property type="evidence" value="ECO:0007669"/>
    <property type="project" value="InterPro"/>
</dbReference>
<organism evidence="12">
    <name type="scientific">Perkinsus marinus (strain ATCC 50983 / TXsc)</name>
    <dbReference type="NCBI Taxonomy" id="423536"/>
    <lineage>
        <taxon>Eukaryota</taxon>
        <taxon>Sar</taxon>
        <taxon>Alveolata</taxon>
        <taxon>Perkinsozoa</taxon>
        <taxon>Perkinsea</taxon>
        <taxon>Perkinsida</taxon>
        <taxon>Perkinsidae</taxon>
        <taxon>Perkinsus</taxon>
    </lineage>
</organism>
<evidence type="ECO:0000256" key="3">
    <source>
        <dbReference type="ARBA" id="ARBA00018408"/>
    </source>
</evidence>
<evidence type="ECO:0000256" key="9">
    <source>
        <dbReference type="SAM" id="Coils"/>
    </source>
</evidence>
<dbReference type="InParanoid" id="C5LA50"/>
<dbReference type="Proteomes" id="UP000007800">
    <property type="component" value="Unassembled WGS sequence"/>
</dbReference>
<name>C5LA50_PERM5</name>
<feature type="region of interest" description="Disordered" evidence="10">
    <location>
        <begin position="253"/>
        <end position="283"/>
    </location>
</feature>
<feature type="region of interest" description="Disordered" evidence="10">
    <location>
        <begin position="1"/>
        <end position="20"/>
    </location>
</feature>
<dbReference type="EMBL" id="GG680729">
    <property type="protein sequence ID" value="EER06306.1"/>
    <property type="molecule type" value="Genomic_DNA"/>
</dbReference>
<dbReference type="PANTHER" id="PTHR14594">
    <property type="entry name" value="CENTROSOMAL PROTEIN OF 70 KDA"/>
    <property type="match status" value="1"/>
</dbReference>
<evidence type="ECO:0000256" key="4">
    <source>
        <dbReference type="ARBA" id="ARBA00022490"/>
    </source>
</evidence>
<evidence type="ECO:0000256" key="5">
    <source>
        <dbReference type="ARBA" id="ARBA00022803"/>
    </source>
</evidence>
<keyword evidence="7" id="KW-0206">Cytoskeleton</keyword>
<feature type="compositionally biased region" description="Basic and acidic residues" evidence="10">
    <location>
        <begin position="262"/>
        <end position="271"/>
    </location>
</feature>
<evidence type="ECO:0000256" key="6">
    <source>
        <dbReference type="ARBA" id="ARBA00023054"/>
    </source>
</evidence>